<dbReference type="AlphaFoldDB" id="A0A554LJB9"/>
<comment type="function">
    <text evidence="8">Required for accurate and efficient protein synthesis under certain stress conditions. May act as a fidelity factor of the translation reaction, by catalyzing a one-codon backward translocation of tRNAs on improperly translocated ribosomes. Back-translocation proceeds from a post-translocation (POST) complex to a pre-translocation (PRE) complex, thus giving elongation factor G a second chance to translocate the tRNAs correctly. Binds to ribosomes in a GTP-dependent manner.</text>
</comment>
<keyword evidence="5 8" id="KW-0648">Protein biosynthesis</keyword>
<dbReference type="GO" id="GO:0045727">
    <property type="term" value="P:positive regulation of translation"/>
    <property type="evidence" value="ECO:0007669"/>
    <property type="project" value="UniProtKB-UniRule"/>
</dbReference>
<comment type="subcellular location">
    <subcellularLocation>
        <location evidence="8">Cell membrane</location>
        <topology evidence="8">Peripheral membrane protein</topology>
        <orientation evidence="8">Cytoplasmic side</orientation>
    </subcellularLocation>
</comment>
<dbReference type="InterPro" id="IPR038363">
    <property type="entry name" value="LepA_C_sf"/>
</dbReference>
<dbReference type="Pfam" id="PF03144">
    <property type="entry name" value="GTP_EFTU_D2"/>
    <property type="match status" value="1"/>
</dbReference>
<dbReference type="Gene3D" id="3.40.50.300">
    <property type="entry name" value="P-loop containing nucleotide triphosphate hydrolases"/>
    <property type="match status" value="1"/>
</dbReference>
<dbReference type="InterPro" id="IPR004161">
    <property type="entry name" value="EFTu-like_2"/>
</dbReference>
<dbReference type="Pfam" id="PF06421">
    <property type="entry name" value="LepA_C"/>
    <property type="match status" value="1"/>
</dbReference>
<reference evidence="10 11" key="1">
    <citation type="submission" date="2017-07" db="EMBL/GenBank/DDBJ databases">
        <title>Mechanisms for carbon and nitrogen cycling indicate functional differentiation within the Candidate Phyla Radiation.</title>
        <authorList>
            <person name="Danczak R.E."/>
            <person name="Johnston M.D."/>
            <person name="Kenah C."/>
            <person name="Slattery M."/>
            <person name="Wrighton K.C."/>
            <person name="Wilkins M.J."/>
        </authorList>
    </citation>
    <scope>NUCLEOTIDE SEQUENCE [LARGE SCALE GENOMIC DNA]</scope>
    <source>
        <strain evidence="10">Licking1014_7</strain>
    </source>
</reference>
<evidence type="ECO:0000313" key="11">
    <source>
        <dbReference type="Proteomes" id="UP000315689"/>
    </source>
</evidence>
<evidence type="ECO:0000256" key="3">
    <source>
        <dbReference type="ARBA" id="ARBA00022741"/>
    </source>
</evidence>
<sequence>MANENKQDLIRNFCIIAHIDAGKSTLADRLLEITGAIEKGKHTAQFLDQMDLEQERGITIKLQPVRLMFNKSQDTNLPAPKQAGKSQNDLKIENCLPAMLRIAMQAGKLKIPNSGYILNLVDTPGHVDFAYEVSRTLAVVEGAVLLIDATRGTQAQTLSVLEKALAQNLAIIPAINKIDLASAQIEKCEQEIRQILPDKFSKKIYHISAKTGQGVLELIQAIIVQIPSPQVKPSTRGAAGLRALVFDSYYDKHRGVVVYVRIFEGEVKTGDQIKFLASNQIDKALEVGFFSPDFSCQEKLQAGEIGYLVTNLKRVEWARVGDTIVLACSENSAPLDGYKKPQPMVFASIFPFSSADYPLLKKSIEKLSLNDSSFEINPDHSPVLGAGFEIGVLGLLHLEIVLERLHREFDLNIVMTTPSPRLRIKLKNGLEKEVKGVWQLPDQSEISEIFEPYLRIKIISPPDYLGKIFKLCQTRRAKLEENKYLDSGRVELSYLTPITEILAGFYDQLKSISSGFASLSYEPAGFYQSNLAKLEVMLNGETIAPFAFLAPDEKKMSAAKNLALKLKEIIPREVFEIRIQVAEGGKILASERISALKKDVTGHLYGGDITRKKKLWEKQKKGKKRLRQFGKIQLSSDVFLKLLR</sequence>
<evidence type="ECO:0000256" key="2">
    <source>
        <dbReference type="ARBA" id="ARBA00022475"/>
    </source>
</evidence>
<keyword evidence="3 8" id="KW-0547">Nucleotide-binding</keyword>
<name>A0A554LJB9_9BACT</name>
<dbReference type="PRINTS" id="PR00315">
    <property type="entry name" value="ELONGATNFCT"/>
</dbReference>
<dbReference type="InterPro" id="IPR013842">
    <property type="entry name" value="LepA_CTD"/>
</dbReference>
<dbReference type="GO" id="GO:0043022">
    <property type="term" value="F:ribosome binding"/>
    <property type="evidence" value="ECO:0007669"/>
    <property type="project" value="UniProtKB-UniRule"/>
</dbReference>
<dbReference type="PROSITE" id="PS00301">
    <property type="entry name" value="G_TR_1"/>
    <property type="match status" value="1"/>
</dbReference>
<comment type="caution">
    <text evidence="10">The sequence shown here is derived from an EMBL/GenBank/DDBJ whole genome shotgun (WGS) entry which is preliminary data.</text>
</comment>
<dbReference type="InterPro" id="IPR035654">
    <property type="entry name" value="LepA_IV"/>
</dbReference>
<dbReference type="InterPro" id="IPR005225">
    <property type="entry name" value="Small_GTP-bd"/>
</dbReference>
<dbReference type="SUPFAM" id="SSF50447">
    <property type="entry name" value="Translation proteins"/>
    <property type="match status" value="1"/>
</dbReference>
<keyword evidence="7 8" id="KW-0472">Membrane</keyword>
<evidence type="ECO:0000256" key="6">
    <source>
        <dbReference type="ARBA" id="ARBA00023134"/>
    </source>
</evidence>
<accession>A0A554LJB9</accession>
<dbReference type="InterPro" id="IPR009000">
    <property type="entry name" value="Transl_B-barrel_sf"/>
</dbReference>
<dbReference type="Gene3D" id="3.30.70.2570">
    <property type="entry name" value="Elongation factor 4, C-terminal domain"/>
    <property type="match status" value="1"/>
</dbReference>
<feature type="binding site" evidence="8">
    <location>
        <begin position="176"/>
        <end position="179"/>
    </location>
    <ligand>
        <name>GTP</name>
        <dbReference type="ChEBI" id="CHEBI:37565"/>
    </ligand>
</feature>
<keyword evidence="2 8" id="KW-1003">Cell membrane</keyword>
<dbReference type="PROSITE" id="PS51722">
    <property type="entry name" value="G_TR_2"/>
    <property type="match status" value="1"/>
</dbReference>
<evidence type="ECO:0000256" key="5">
    <source>
        <dbReference type="ARBA" id="ARBA00022917"/>
    </source>
</evidence>
<dbReference type="Proteomes" id="UP000315689">
    <property type="component" value="Unassembled WGS sequence"/>
</dbReference>
<comment type="caution">
    <text evidence="8">Lacks conserved residue(s) required for the propagation of feature annotation.</text>
</comment>
<organism evidence="10 11">
    <name type="scientific">Candidatus Berkelbacteria bacterium Licking1014_7</name>
    <dbReference type="NCBI Taxonomy" id="2017147"/>
    <lineage>
        <taxon>Bacteria</taxon>
        <taxon>Candidatus Berkelbacteria</taxon>
    </lineage>
</organism>
<keyword evidence="4 8" id="KW-0378">Hydrolase</keyword>
<dbReference type="GO" id="GO:0005525">
    <property type="term" value="F:GTP binding"/>
    <property type="evidence" value="ECO:0007669"/>
    <property type="project" value="UniProtKB-UniRule"/>
</dbReference>
<dbReference type="InterPro" id="IPR041095">
    <property type="entry name" value="EFG_II"/>
</dbReference>
<dbReference type="SUPFAM" id="SSF54980">
    <property type="entry name" value="EF-G C-terminal domain-like"/>
    <property type="match status" value="2"/>
</dbReference>
<evidence type="ECO:0000256" key="1">
    <source>
        <dbReference type="ARBA" id="ARBA00005454"/>
    </source>
</evidence>
<dbReference type="Gene3D" id="3.30.70.870">
    <property type="entry name" value="Elongation Factor G (Translational Gtpase), domain 3"/>
    <property type="match status" value="1"/>
</dbReference>
<dbReference type="Pfam" id="PF00009">
    <property type="entry name" value="GTP_EFTU"/>
    <property type="match status" value="1"/>
</dbReference>
<dbReference type="InterPro" id="IPR006297">
    <property type="entry name" value="EF-4"/>
</dbReference>
<evidence type="ECO:0000259" key="9">
    <source>
        <dbReference type="PROSITE" id="PS51722"/>
    </source>
</evidence>
<feature type="domain" description="Tr-type G" evidence="9">
    <location>
        <begin position="8"/>
        <end position="230"/>
    </location>
</feature>
<dbReference type="InterPro" id="IPR000640">
    <property type="entry name" value="EFG_V-like"/>
</dbReference>
<dbReference type="Gene3D" id="2.40.30.10">
    <property type="entry name" value="Translation factors"/>
    <property type="match status" value="1"/>
</dbReference>
<dbReference type="Gene3D" id="3.30.70.240">
    <property type="match status" value="1"/>
</dbReference>
<dbReference type="InterPro" id="IPR000795">
    <property type="entry name" value="T_Tr_GTP-bd_dom"/>
</dbReference>
<dbReference type="CDD" id="cd03709">
    <property type="entry name" value="lepA_C"/>
    <property type="match status" value="1"/>
</dbReference>
<comment type="similarity">
    <text evidence="1 8">Belongs to the TRAFAC class translation factor GTPase superfamily. Classic translation factor GTPase family. LepA subfamily.</text>
</comment>
<dbReference type="FunFam" id="2.40.30.10:FF:000015">
    <property type="entry name" value="Translation factor GUF1, mitochondrial"/>
    <property type="match status" value="1"/>
</dbReference>
<dbReference type="InterPro" id="IPR035647">
    <property type="entry name" value="EFG_III/V"/>
</dbReference>
<dbReference type="Pfam" id="PF00679">
    <property type="entry name" value="EFG_C"/>
    <property type="match status" value="1"/>
</dbReference>
<protein>
    <recommendedName>
        <fullName evidence="8">Elongation factor 4</fullName>
        <shortName evidence="8">EF-4</shortName>
        <ecNumber evidence="8">3.6.5.n1</ecNumber>
    </recommendedName>
    <alternativeName>
        <fullName evidence="8">Ribosomal back-translocase LepA</fullName>
    </alternativeName>
</protein>
<dbReference type="InterPro" id="IPR027417">
    <property type="entry name" value="P-loop_NTPase"/>
</dbReference>
<evidence type="ECO:0000256" key="4">
    <source>
        <dbReference type="ARBA" id="ARBA00022801"/>
    </source>
</evidence>
<evidence type="ECO:0000256" key="8">
    <source>
        <dbReference type="HAMAP-Rule" id="MF_00071"/>
    </source>
</evidence>
<evidence type="ECO:0000313" key="10">
    <source>
        <dbReference type="EMBL" id="TSC92961.1"/>
    </source>
</evidence>
<dbReference type="SUPFAM" id="SSF52540">
    <property type="entry name" value="P-loop containing nucleoside triphosphate hydrolases"/>
    <property type="match status" value="1"/>
</dbReference>
<dbReference type="GO" id="GO:0003924">
    <property type="term" value="F:GTPase activity"/>
    <property type="evidence" value="ECO:0007669"/>
    <property type="project" value="UniProtKB-UniRule"/>
</dbReference>
<dbReference type="Pfam" id="PF14492">
    <property type="entry name" value="EFG_III"/>
    <property type="match status" value="1"/>
</dbReference>
<comment type="catalytic activity">
    <reaction evidence="8">
        <text>GTP + H2O = GDP + phosphate + H(+)</text>
        <dbReference type="Rhea" id="RHEA:19669"/>
        <dbReference type="ChEBI" id="CHEBI:15377"/>
        <dbReference type="ChEBI" id="CHEBI:15378"/>
        <dbReference type="ChEBI" id="CHEBI:37565"/>
        <dbReference type="ChEBI" id="CHEBI:43474"/>
        <dbReference type="ChEBI" id="CHEBI:58189"/>
        <dbReference type="EC" id="3.6.5.n1"/>
    </reaction>
</comment>
<dbReference type="EC" id="3.6.5.n1" evidence="8"/>
<dbReference type="CDD" id="cd03699">
    <property type="entry name" value="EF4_II"/>
    <property type="match status" value="1"/>
</dbReference>
<dbReference type="NCBIfam" id="TIGR01393">
    <property type="entry name" value="lepA"/>
    <property type="match status" value="1"/>
</dbReference>
<evidence type="ECO:0000256" key="7">
    <source>
        <dbReference type="ARBA" id="ARBA00023136"/>
    </source>
</evidence>
<dbReference type="GO" id="GO:0005886">
    <property type="term" value="C:plasma membrane"/>
    <property type="evidence" value="ECO:0007669"/>
    <property type="project" value="UniProtKB-SubCell"/>
</dbReference>
<dbReference type="GO" id="GO:0003746">
    <property type="term" value="F:translation elongation factor activity"/>
    <property type="evidence" value="ECO:0007669"/>
    <property type="project" value="UniProtKB-UniRule"/>
</dbReference>
<dbReference type="PANTHER" id="PTHR43512:SF4">
    <property type="entry name" value="TRANSLATION FACTOR GUF1 HOMOLOG, CHLOROPLASTIC"/>
    <property type="match status" value="1"/>
</dbReference>
<dbReference type="InterPro" id="IPR031157">
    <property type="entry name" value="G_TR_CS"/>
</dbReference>
<dbReference type="HAMAP" id="MF_00071">
    <property type="entry name" value="LepA"/>
    <property type="match status" value="1"/>
</dbReference>
<gene>
    <name evidence="8" type="primary">lepA</name>
    <name evidence="10" type="ORF">CEN89_326</name>
</gene>
<dbReference type="EMBL" id="VMGK01000009">
    <property type="protein sequence ID" value="TSC92961.1"/>
    <property type="molecule type" value="Genomic_DNA"/>
</dbReference>
<dbReference type="PANTHER" id="PTHR43512">
    <property type="entry name" value="TRANSLATION FACTOR GUF1-RELATED"/>
    <property type="match status" value="1"/>
</dbReference>
<dbReference type="NCBIfam" id="TIGR00231">
    <property type="entry name" value="small_GTP"/>
    <property type="match status" value="1"/>
</dbReference>
<proteinExistence type="inferred from homology"/>
<keyword evidence="6 8" id="KW-0342">GTP-binding</keyword>